<dbReference type="RefSeq" id="XP_013243088.1">
    <property type="nucleotide sequence ID" value="XM_013387634.1"/>
</dbReference>
<organism evidence="1 2">
    <name type="scientific">Tilletiaria anomala (strain ATCC 24038 / CBS 436.72 / UBC 951)</name>
    <dbReference type="NCBI Taxonomy" id="1037660"/>
    <lineage>
        <taxon>Eukaryota</taxon>
        <taxon>Fungi</taxon>
        <taxon>Dikarya</taxon>
        <taxon>Basidiomycota</taxon>
        <taxon>Ustilaginomycotina</taxon>
        <taxon>Exobasidiomycetes</taxon>
        <taxon>Georgefischeriales</taxon>
        <taxon>Tilletiariaceae</taxon>
        <taxon>Tilletiaria</taxon>
    </lineage>
</organism>
<name>A0A066VUS1_TILAU</name>
<reference evidence="1 2" key="1">
    <citation type="submission" date="2014-05" db="EMBL/GenBank/DDBJ databases">
        <title>Draft genome sequence of a rare smut relative, Tilletiaria anomala UBC 951.</title>
        <authorList>
            <consortium name="DOE Joint Genome Institute"/>
            <person name="Toome M."/>
            <person name="Kuo A."/>
            <person name="Henrissat B."/>
            <person name="Lipzen A."/>
            <person name="Tritt A."/>
            <person name="Yoshinaga Y."/>
            <person name="Zane M."/>
            <person name="Barry K."/>
            <person name="Grigoriev I.V."/>
            <person name="Spatafora J.W."/>
            <person name="Aimea M.C."/>
        </authorList>
    </citation>
    <scope>NUCLEOTIDE SEQUENCE [LARGE SCALE GENOMIC DNA]</scope>
    <source>
        <strain evidence="1 2">UBC 951</strain>
    </source>
</reference>
<evidence type="ECO:0000313" key="1">
    <source>
        <dbReference type="EMBL" id="KDN45231.1"/>
    </source>
</evidence>
<dbReference type="AlphaFoldDB" id="A0A066VUS1"/>
<evidence type="ECO:0000313" key="2">
    <source>
        <dbReference type="Proteomes" id="UP000027361"/>
    </source>
</evidence>
<keyword evidence="2" id="KW-1185">Reference proteome</keyword>
<dbReference type="Proteomes" id="UP000027361">
    <property type="component" value="Unassembled WGS sequence"/>
</dbReference>
<dbReference type="InParanoid" id="A0A066VUS1"/>
<proteinExistence type="predicted"/>
<accession>A0A066VUS1</accession>
<gene>
    <name evidence="1" type="ORF">K437DRAFT_123966</name>
</gene>
<comment type="caution">
    <text evidence="1">The sequence shown here is derived from an EMBL/GenBank/DDBJ whole genome shotgun (WGS) entry which is preliminary data.</text>
</comment>
<dbReference type="HOGENOM" id="CLU_2639845_0_0_1"/>
<dbReference type="EMBL" id="JMSN01000044">
    <property type="protein sequence ID" value="KDN45231.1"/>
    <property type="molecule type" value="Genomic_DNA"/>
</dbReference>
<sequence>MKRLRYIDNAFVWYALLIFGFALLCSSISRRNARSSFVGLSLSSFLREADAHKWHFIKVFCSPIYTPSLHVQSCAVK</sequence>
<protein>
    <submittedName>
        <fullName evidence="1">Uncharacterized protein</fullName>
    </submittedName>
</protein>
<dbReference type="GeneID" id="25261410"/>